<dbReference type="Gene3D" id="3.40.430.10">
    <property type="entry name" value="Dihydrofolate Reductase, subunit A"/>
    <property type="match status" value="1"/>
</dbReference>
<dbReference type="GO" id="GO:0008703">
    <property type="term" value="F:5-amino-6-(5-phosphoribosylamino)uracil reductase activity"/>
    <property type="evidence" value="ECO:0007669"/>
    <property type="project" value="InterPro"/>
</dbReference>
<dbReference type="SUPFAM" id="SSF53597">
    <property type="entry name" value="Dihydrofolate reductase-like"/>
    <property type="match status" value="1"/>
</dbReference>
<evidence type="ECO:0000259" key="1">
    <source>
        <dbReference type="Pfam" id="PF01872"/>
    </source>
</evidence>
<dbReference type="AlphaFoldDB" id="A0A653M5F6"/>
<reference evidence="2 3" key="1">
    <citation type="submission" date="2019-10" db="EMBL/GenBank/DDBJ databases">
        <authorList>
            <person name="Karimi E."/>
        </authorList>
    </citation>
    <scope>NUCLEOTIDE SEQUENCE [LARGE SCALE GENOMIC DNA]</scope>
    <source>
        <strain evidence="2">Bacillus sp. 348</strain>
    </source>
</reference>
<gene>
    <name evidence="2" type="ORF">BACI348_20087</name>
</gene>
<sequence>MRLKRKLLFYGAMSIDGYLARDDHRLDWLIGTEGEEDTRYEEFYASVDTLIMGRNTYEQVLKLSPDGFPYEDKTCYIVSRTLQDSHTGTRIIREDVLSFIHNLKNEKGQHIWIVGGGELLQALLKEKLVDELYLQIAPVMIGKGIPLFPPTDQESRFSLQQVNQYKQIAEMHFVSKEDH</sequence>
<protein>
    <recommendedName>
        <fullName evidence="1">Bacterial bifunctional deaminase-reductase C-terminal domain-containing protein</fullName>
    </recommendedName>
</protein>
<dbReference type="EMBL" id="CABWLH010000007">
    <property type="protein sequence ID" value="VXB00027.1"/>
    <property type="molecule type" value="Genomic_DNA"/>
</dbReference>
<dbReference type="GO" id="GO:0009231">
    <property type="term" value="P:riboflavin biosynthetic process"/>
    <property type="evidence" value="ECO:0007669"/>
    <property type="project" value="InterPro"/>
</dbReference>
<proteinExistence type="predicted"/>
<dbReference type="InterPro" id="IPR024072">
    <property type="entry name" value="DHFR-like_dom_sf"/>
</dbReference>
<dbReference type="PANTHER" id="PTHR38011:SF11">
    <property type="entry name" value="2,5-DIAMINO-6-RIBOSYLAMINO-4(3H)-PYRIMIDINONE 5'-PHOSPHATE REDUCTASE"/>
    <property type="match status" value="1"/>
</dbReference>
<dbReference type="KEGG" id="balt:CFN77_02885"/>
<accession>A0A653M5F6</accession>
<dbReference type="InterPro" id="IPR050765">
    <property type="entry name" value="Riboflavin_Biosynth_HTPR"/>
</dbReference>
<dbReference type="Pfam" id="PF01872">
    <property type="entry name" value="RibD_C"/>
    <property type="match status" value="1"/>
</dbReference>
<dbReference type="PANTHER" id="PTHR38011">
    <property type="entry name" value="DIHYDROFOLATE REDUCTASE FAMILY PROTEIN (AFU_ORTHOLOGUE AFUA_8G06820)"/>
    <property type="match status" value="1"/>
</dbReference>
<evidence type="ECO:0000313" key="2">
    <source>
        <dbReference type="EMBL" id="VXB00027.1"/>
    </source>
</evidence>
<feature type="domain" description="Bacterial bifunctional deaminase-reductase C-terminal" evidence="1">
    <location>
        <begin position="9"/>
        <end position="165"/>
    </location>
</feature>
<organism evidence="2 3">
    <name type="scientific">Bacillus altitudinis</name>
    <dbReference type="NCBI Taxonomy" id="293387"/>
    <lineage>
        <taxon>Bacteria</taxon>
        <taxon>Bacillati</taxon>
        <taxon>Bacillota</taxon>
        <taxon>Bacilli</taxon>
        <taxon>Bacillales</taxon>
        <taxon>Bacillaceae</taxon>
        <taxon>Bacillus</taxon>
    </lineage>
</organism>
<evidence type="ECO:0000313" key="3">
    <source>
        <dbReference type="Proteomes" id="UP000433089"/>
    </source>
</evidence>
<name>A0A653M5F6_BACAB</name>
<dbReference type="Proteomes" id="UP000433089">
    <property type="component" value="Unassembled WGS sequence"/>
</dbReference>
<dbReference type="InterPro" id="IPR002734">
    <property type="entry name" value="RibDG_C"/>
</dbReference>